<name>A0AAF0BH41_9PROT</name>
<keyword evidence="3" id="KW-0067">ATP-binding</keyword>
<dbReference type="EC" id="2.7.1.2" evidence="3"/>
<evidence type="ECO:0000313" key="6">
    <source>
        <dbReference type="Proteomes" id="UP001217500"/>
    </source>
</evidence>
<dbReference type="KEGG" id="gso:PH603_16235"/>
<dbReference type="GO" id="GO:0004340">
    <property type="term" value="F:glucokinase activity"/>
    <property type="evidence" value="ECO:0007669"/>
    <property type="project" value="UniProtKB-UniRule"/>
</dbReference>
<dbReference type="CDD" id="cd24008">
    <property type="entry name" value="ASKHA_NBD_GLK"/>
    <property type="match status" value="1"/>
</dbReference>
<dbReference type="Gene3D" id="3.40.367.20">
    <property type="match status" value="1"/>
</dbReference>
<comment type="subcellular location">
    <subcellularLocation>
        <location evidence="3">Cytoplasm</location>
    </subcellularLocation>
</comment>
<dbReference type="NCBIfam" id="NF009073">
    <property type="entry name" value="PRK12408.1"/>
    <property type="match status" value="1"/>
</dbReference>
<accession>A0AAF0BH41</accession>
<dbReference type="GO" id="GO:0005829">
    <property type="term" value="C:cytosol"/>
    <property type="evidence" value="ECO:0007669"/>
    <property type="project" value="TreeGrafter"/>
</dbReference>
<dbReference type="HAMAP" id="MF_00524">
    <property type="entry name" value="Glucokinase"/>
    <property type="match status" value="1"/>
</dbReference>
<comment type="similarity">
    <text evidence="3 4">Belongs to the bacterial glucokinase family.</text>
</comment>
<dbReference type="GO" id="GO:0005524">
    <property type="term" value="F:ATP binding"/>
    <property type="evidence" value="ECO:0007669"/>
    <property type="project" value="UniProtKB-UniRule"/>
</dbReference>
<keyword evidence="6" id="KW-1185">Reference proteome</keyword>
<dbReference type="Pfam" id="PF02685">
    <property type="entry name" value="Glucokinase"/>
    <property type="match status" value="1"/>
</dbReference>
<dbReference type="InterPro" id="IPR043129">
    <property type="entry name" value="ATPase_NBD"/>
</dbReference>
<evidence type="ECO:0000256" key="1">
    <source>
        <dbReference type="ARBA" id="ARBA00022679"/>
    </source>
</evidence>
<keyword evidence="2 3" id="KW-0418">Kinase</keyword>
<evidence type="ECO:0000256" key="2">
    <source>
        <dbReference type="ARBA" id="ARBA00022777"/>
    </source>
</evidence>
<dbReference type="Proteomes" id="UP001217500">
    <property type="component" value="Chromosome"/>
</dbReference>
<keyword evidence="3" id="KW-0963">Cytoplasm</keyword>
<dbReference type="RefSeq" id="WP_289503807.1">
    <property type="nucleotide sequence ID" value="NZ_CP116805.1"/>
</dbReference>
<reference evidence="5" key="1">
    <citation type="submission" date="2023-01" db="EMBL/GenBank/DDBJ databases">
        <title>The genome sequence of Kordiimonadaceae bacterium 6D33.</title>
        <authorList>
            <person name="Liu Y."/>
        </authorList>
    </citation>
    <scope>NUCLEOTIDE SEQUENCE</scope>
    <source>
        <strain evidence="5">6D33</strain>
    </source>
</reference>
<dbReference type="SUPFAM" id="SSF53067">
    <property type="entry name" value="Actin-like ATPase domain"/>
    <property type="match status" value="1"/>
</dbReference>
<evidence type="ECO:0000256" key="3">
    <source>
        <dbReference type="HAMAP-Rule" id="MF_00524"/>
    </source>
</evidence>
<dbReference type="PANTHER" id="PTHR47690:SF1">
    <property type="entry name" value="GLUCOKINASE"/>
    <property type="match status" value="1"/>
</dbReference>
<feature type="binding site" evidence="3">
    <location>
        <begin position="27"/>
        <end position="32"/>
    </location>
    <ligand>
        <name>ATP</name>
        <dbReference type="ChEBI" id="CHEBI:30616"/>
    </ligand>
</feature>
<dbReference type="InterPro" id="IPR003836">
    <property type="entry name" value="Glucokinase"/>
</dbReference>
<sequence>MQAMTGLDISGKRPNAQAVSAYRLFAADVGGTHARLAVIDADVNGNALSIHHYKKYRNLDFPNLAAIVEDFVATTGPTGIKAATLASAGYVVGDDLIATNLPWSVKLSDIRDKLGLADICTINDFVAVAYGTRHLKAEETVILNKGAKTSPRDTIGVMGPGTGLGAAVLAHSGDTVLALNTEAGQASLAPVTEREIELLKALKKRHSFVSLETALSGPGLLRLYHAMADVTGRAAVLETPEAVSAAGLEGSDQLAAETLEQFCELMGSAAGDFALAFGARGGFYLAGGILPSIRDYLLASRFMARFADKGAMRPFLEDIPVRLIDHGQLGVVGAAGWYVNTELRV</sequence>
<evidence type="ECO:0000313" key="5">
    <source>
        <dbReference type="EMBL" id="WCL54088.1"/>
    </source>
</evidence>
<dbReference type="GO" id="GO:0006096">
    <property type="term" value="P:glycolytic process"/>
    <property type="evidence" value="ECO:0007669"/>
    <property type="project" value="UniProtKB-UniRule"/>
</dbReference>
<dbReference type="GO" id="GO:0005536">
    <property type="term" value="F:D-glucose binding"/>
    <property type="evidence" value="ECO:0007669"/>
    <property type="project" value="InterPro"/>
</dbReference>
<dbReference type="AlphaFoldDB" id="A0AAF0BH41"/>
<gene>
    <name evidence="3 5" type="primary">glk</name>
    <name evidence="5" type="ORF">PH603_16235</name>
</gene>
<dbReference type="PANTHER" id="PTHR47690">
    <property type="entry name" value="GLUCOKINASE"/>
    <property type="match status" value="1"/>
</dbReference>
<proteinExistence type="inferred from homology"/>
<organism evidence="5 6">
    <name type="scientific">Gimibacter soli</name>
    <dbReference type="NCBI Taxonomy" id="3024400"/>
    <lineage>
        <taxon>Bacteria</taxon>
        <taxon>Pseudomonadati</taxon>
        <taxon>Pseudomonadota</taxon>
        <taxon>Alphaproteobacteria</taxon>
        <taxon>Kordiimonadales</taxon>
        <taxon>Temperatibacteraceae</taxon>
        <taxon>Gimibacter</taxon>
    </lineage>
</organism>
<dbReference type="EMBL" id="CP116805">
    <property type="protein sequence ID" value="WCL54088.1"/>
    <property type="molecule type" value="Genomic_DNA"/>
</dbReference>
<comment type="catalytic activity">
    <reaction evidence="3">
        <text>D-glucose + ATP = D-glucose 6-phosphate + ADP + H(+)</text>
        <dbReference type="Rhea" id="RHEA:17825"/>
        <dbReference type="ChEBI" id="CHEBI:4167"/>
        <dbReference type="ChEBI" id="CHEBI:15378"/>
        <dbReference type="ChEBI" id="CHEBI:30616"/>
        <dbReference type="ChEBI" id="CHEBI:61548"/>
        <dbReference type="ChEBI" id="CHEBI:456216"/>
        <dbReference type="EC" id="2.7.1.2"/>
    </reaction>
</comment>
<dbReference type="Gene3D" id="3.30.420.40">
    <property type="match status" value="1"/>
</dbReference>
<dbReference type="NCBIfam" id="TIGR00749">
    <property type="entry name" value="glk"/>
    <property type="match status" value="1"/>
</dbReference>
<keyword evidence="3" id="KW-0547">Nucleotide-binding</keyword>
<dbReference type="InterPro" id="IPR050201">
    <property type="entry name" value="Bacterial_glucokinase"/>
</dbReference>
<protein>
    <recommendedName>
        <fullName evidence="3">Glucokinase</fullName>
        <ecNumber evidence="3">2.7.1.2</ecNumber>
    </recommendedName>
    <alternativeName>
        <fullName evidence="3">Glucose kinase</fullName>
    </alternativeName>
</protein>
<evidence type="ECO:0000256" key="4">
    <source>
        <dbReference type="RuleBase" id="RU004046"/>
    </source>
</evidence>
<keyword evidence="1 3" id="KW-0808">Transferase</keyword>
<keyword evidence="3" id="KW-0324">Glycolysis</keyword>